<accession>A0A8J3P4F0</accession>
<feature type="compositionally biased region" description="Basic residues" evidence="1">
    <location>
        <begin position="356"/>
        <end position="365"/>
    </location>
</feature>
<organism evidence="2 3">
    <name type="scientific">Catellatospora coxensis</name>
    <dbReference type="NCBI Taxonomy" id="310354"/>
    <lineage>
        <taxon>Bacteria</taxon>
        <taxon>Bacillati</taxon>
        <taxon>Actinomycetota</taxon>
        <taxon>Actinomycetes</taxon>
        <taxon>Micromonosporales</taxon>
        <taxon>Micromonosporaceae</taxon>
        <taxon>Catellatospora</taxon>
    </lineage>
</organism>
<comment type="caution">
    <text evidence="2">The sequence shown here is derived from an EMBL/GenBank/DDBJ whole genome shotgun (WGS) entry which is preliminary data.</text>
</comment>
<sequence length="365" mass="39850">MSVKIATLRAMFSEDVDADLRQMADDPSFPHRDAARHAVRFRAGGDVADLVAVHDDPHPCGMTDILFAMAGAKRHWLNWVPMPSEAITNIANEVGSRRAQGEELVLTGLGLSAGEAASAVTACRRVTGPLDIAVAGFPHPDIRVPLRPGRYAVWRYDGDEPLPAVAVPSPAAVALLHEVAGEPWQSPLSGYTKAAPLGELPLDDLLGLLAHLPGPPDTGRWQHLAKSTPTYWYRLMQPWVCLGILHHAAGEPWPTSTRRQVLVDLAFGVEDWVSDAALFALVTAAYRTPELREEVRTLVRARLDAAVAARRAVTIEESLAKLMLVTPGCQSVDRTVAQAVLDRAEQDDEDEPVAPAKRRWWQRGR</sequence>
<evidence type="ECO:0000313" key="2">
    <source>
        <dbReference type="EMBL" id="GIG03616.1"/>
    </source>
</evidence>
<feature type="region of interest" description="Disordered" evidence="1">
    <location>
        <begin position="343"/>
        <end position="365"/>
    </location>
</feature>
<protein>
    <submittedName>
        <fullName evidence="2">Uncharacterized protein</fullName>
    </submittedName>
</protein>
<dbReference type="Proteomes" id="UP000630887">
    <property type="component" value="Unassembled WGS sequence"/>
</dbReference>
<dbReference type="AlphaFoldDB" id="A0A8J3P4F0"/>
<reference evidence="2 3" key="1">
    <citation type="submission" date="2021-01" db="EMBL/GenBank/DDBJ databases">
        <title>Whole genome shotgun sequence of Catellatospora coxensis NBRC 107359.</title>
        <authorList>
            <person name="Komaki H."/>
            <person name="Tamura T."/>
        </authorList>
    </citation>
    <scope>NUCLEOTIDE SEQUENCE [LARGE SCALE GENOMIC DNA]</scope>
    <source>
        <strain evidence="2 3">NBRC 107359</strain>
    </source>
</reference>
<evidence type="ECO:0000256" key="1">
    <source>
        <dbReference type="SAM" id="MobiDB-lite"/>
    </source>
</evidence>
<evidence type="ECO:0000313" key="3">
    <source>
        <dbReference type="Proteomes" id="UP000630887"/>
    </source>
</evidence>
<proteinExistence type="predicted"/>
<dbReference type="EMBL" id="BONI01000002">
    <property type="protein sequence ID" value="GIG03616.1"/>
    <property type="molecule type" value="Genomic_DNA"/>
</dbReference>
<name>A0A8J3P4F0_9ACTN</name>
<keyword evidence="3" id="KW-1185">Reference proteome</keyword>
<gene>
    <name evidence="2" type="ORF">Cco03nite_03160</name>
</gene>